<evidence type="ECO:0008006" key="5">
    <source>
        <dbReference type="Google" id="ProtNLM"/>
    </source>
</evidence>
<feature type="compositionally biased region" description="Low complexity" evidence="1">
    <location>
        <begin position="215"/>
        <end position="227"/>
    </location>
</feature>
<accession>A0A1U9KGE8</accession>
<gene>
    <name evidence="3" type="ORF">A0U92_08960</name>
</gene>
<feature type="region of interest" description="Disordered" evidence="1">
    <location>
        <begin position="104"/>
        <end position="125"/>
    </location>
</feature>
<organism evidence="3 4">
    <name type="scientific">Acetobacter aceti</name>
    <dbReference type="NCBI Taxonomy" id="435"/>
    <lineage>
        <taxon>Bacteria</taxon>
        <taxon>Pseudomonadati</taxon>
        <taxon>Pseudomonadota</taxon>
        <taxon>Alphaproteobacteria</taxon>
        <taxon>Acetobacterales</taxon>
        <taxon>Acetobacteraceae</taxon>
        <taxon>Acetobacter</taxon>
        <taxon>Acetobacter subgen. Acetobacter</taxon>
    </lineage>
</organism>
<evidence type="ECO:0000256" key="1">
    <source>
        <dbReference type="SAM" id="MobiDB-lite"/>
    </source>
</evidence>
<keyword evidence="2" id="KW-0732">Signal</keyword>
<dbReference type="RefSeq" id="WP_077812928.1">
    <property type="nucleotide sequence ID" value="NZ_CP014692.1"/>
</dbReference>
<feature type="signal peptide" evidence="2">
    <location>
        <begin position="1"/>
        <end position="32"/>
    </location>
</feature>
<sequence length="227" mass="24123">MNSTTFFRSSMFCRAAVLAAMMSGCTSTVLLAERAAAQSVITSTNNTVATVESVDATTGEVLLRAEDGELFTLDVPVKRHALPHLDVGDRLKLRSIKTLDATLAAPDSPAPESTTSTARGYANRHPHGTLISFRRRRVSVVSTDVQAHTLTVIDSAGAQREVVVKQKIFLPMLAQLKKNDKVDVTTMDAVSFTVLNRVVAPNVSVQQQTGATGSVAVPPQAPVPAGQ</sequence>
<evidence type="ECO:0000313" key="3">
    <source>
        <dbReference type="EMBL" id="AQS84884.1"/>
    </source>
</evidence>
<feature type="region of interest" description="Disordered" evidence="1">
    <location>
        <begin position="208"/>
        <end position="227"/>
    </location>
</feature>
<dbReference type="OrthoDB" id="7225924at2"/>
<keyword evidence="4" id="KW-1185">Reference proteome</keyword>
<reference evidence="3 4" key="1">
    <citation type="submission" date="2016-03" db="EMBL/GenBank/DDBJ databases">
        <title>Acetic acid bacteria sequencing.</title>
        <authorList>
            <person name="Brandt J."/>
            <person name="Jakob F."/>
            <person name="Vogel R.F."/>
        </authorList>
    </citation>
    <scope>NUCLEOTIDE SEQUENCE [LARGE SCALE GENOMIC DNA]</scope>
    <source>
        <strain evidence="3 4">TMW2.1153</strain>
    </source>
</reference>
<dbReference type="AlphaFoldDB" id="A0A1U9KGE8"/>
<dbReference type="Proteomes" id="UP000188937">
    <property type="component" value="Chromosome"/>
</dbReference>
<proteinExistence type="predicted"/>
<feature type="chain" id="PRO_5010713695" description="DUF5666 domain-containing protein" evidence="2">
    <location>
        <begin position="33"/>
        <end position="227"/>
    </location>
</feature>
<name>A0A1U9KGE8_ACEAC</name>
<evidence type="ECO:0000256" key="2">
    <source>
        <dbReference type="SAM" id="SignalP"/>
    </source>
</evidence>
<dbReference type="EMBL" id="CP014692">
    <property type="protein sequence ID" value="AQS84884.1"/>
    <property type="molecule type" value="Genomic_DNA"/>
</dbReference>
<evidence type="ECO:0000313" key="4">
    <source>
        <dbReference type="Proteomes" id="UP000188937"/>
    </source>
</evidence>
<protein>
    <recommendedName>
        <fullName evidence="5">DUF5666 domain-containing protein</fullName>
    </recommendedName>
</protein>
<dbReference type="KEGG" id="aace:A0U92_08960"/>